<dbReference type="HAMAP" id="MF_01151">
    <property type="entry name" value="GrpE"/>
    <property type="match status" value="1"/>
</dbReference>
<dbReference type="PANTHER" id="PTHR21237">
    <property type="entry name" value="GRPE PROTEIN"/>
    <property type="match status" value="1"/>
</dbReference>
<comment type="similarity">
    <text evidence="1">Belongs to the GrpE family.</text>
</comment>
<dbReference type="InterPro" id="IPR000740">
    <property type="entry name" value="GrpE"/>
</dbReference>
<dbReference type="SUPFAM" id="SSF51064">
    <property type="entry name" value="Head domain of nucleotide exchange factor GrpE"/>
    <property type="match status" value="1"/>
</dbReference>
<dbReference type="GO" id="GO:0051087">
    <property type="term" value="F:protein-folding chaperone binding"/>
    <property type="evidence" value="ECO:0007669"/>
    <property type="project" value="InterPro"/>
</dbReference>
<dbReference type="PANTHER" id="PTHR21237:SF23">
    <property type="entry name" value="GRPE PROTEIN HOMOLOG, MITOCHONDRIAL"/>
    <property type="match status" value="1"/>
</dbReference>
<sequence length="170" mass="19815">MEEEQLEQIEMEKGDRAEETDEESRAVEGLQKAYDDLNDRFLRLAADFDNYQKRIAREIDDCRTYAIESFAVELLDVLDNLERAARAEDGSLREGLEHIRKLFATILERHGIRPLECLNRPFDPREHEAVAYVPSDTDEGMVIEELIRGYCMHDRIIRCARVVVSRGKEE</sequence>
<dbReference type="GO" id="GO:0006457">
    <property type="term" value="P:protein folding"/>
    <property type="evidence" value="ECO:0007669"/>
    <property type="project" value="InterPro"/>
</dbReference>
<dbReference type="AlphaFoldDB" id="A0A0W8FIL0"/>
<organism evidence="4">
    <name type="scientific">hydrocarbon metagenome</name>
    <dbReference type="NCBI Taxonomy" id="938273"/>
    <lineage>
        <taxon>unclassified sequences</taxon>
        <taxon>metagenomes</taxon>
        <taxon>ecological metagenomes</taxon>
    </lineage>
</organism>
<dbReference type="InterPro" id="IPR009012">
    <property type="entry name" value="GrpE_head"/>
</dbReference>
<dbReference type="Pfam" id="PF01025">
    <property type="entry name" value="GrpE"/>
    <property type="match status" value="1"/>
</dbReference>
<dbReference type="GO" id="GO:0042803">
    <property type="term" value="F:protein homodimerization activity"/>
    <property type="evidence" value="ECO:0007669"/>
    <property type="project" value="InterPro"/>
</dbReference>
<evidence type="ECO:0000313" key="4">
    <source>
        <dbReference type="EMBL" id="KUG20695.1"/>
    </source>
</evidence>
<evidence type="ECO:0000256" key="2">
    <source>
        <dbReference type="ARBA" id="ARBA00023186"/>
    </source>
</evidence>
<dbReference type="CDD" id="cd00446">
    <property type="entry name" value="GrpE"/>
    <property type="match status" value="1"/>
</dbReference>
<keyword evidence="4" id="KW-0346">Stress response</keyword>
<dbReference type="EMBL" id="LNQE01001154">
    <property type="protein sequence ID" value="KUG20695.1"/>
    <property type="molecule type" value="Genomic_DNA"/>
</dbReference>
<protein>
    <submittedName>
        <fullName evidence="4">Heat shock protein grpe</fullName>
    </submittedName>
</protein>
<feature type="region of interest" description="Disordered" evidence="3">
    <location>
        <begin position="1"/>
        <end position="27"/>
    </location>
</feature>
<dbReference type="GO" id="GO:0000774">
    <property type="term" value="F:adenyl-nucleotide exchange factor activity"/>
    <property type="evidence" value="ECO:0007669"/>
    <property type="project" value="InterPro"/>
</dbReference>
<evidence type="ECO:0000256" key="1">
    <source>
        <dbReference type="ARBA" id="ARBA00009054"/>
    </source>
</evidence>
<comment type="caution">
    <text evidence="4">The sequence shown here is derived from an EMBL/GenBank/DDBJ whole genome shotgun (WGS) entry which is preliminary data.</text>
</comment>
<dbReference type="InterPro" id="IPR013805">
    <property type="entry name" value="GrpE_CC"/>
</dbReference>
<evidence type="ECO:0000256" key="3">
    <source>
        <dbReference type="SAM" id="MobiDB-lite"/>
    </source>
</evidence>
<dbReference type="PROSITE" id="PS01071">
    <property type="entry name" value="GRPE"/>
    <property type="match status" value="1"/>
</dbReference>
<dbReference type="PRINTS" id="PR00773">
    <property type="entry name" value="GRPEPROTEIN"/>
</dbReference>
<reference evidence="4" key="1">
    <citation type="journal article" date="2015" name="Proc. Natl. Acad. Sci. U.S.A.">
        <title>Networks of energetic and metabolic interactions define dynamics in microbial communities.</title>
        <authorList>
            <person name="Embree M."/>
            <person name="Liu J.K."/>
            <person name="Al-Bassam M.M."/>
            <person name="Zengler K."/>
        </authorList>
    </citation>
    <scope>NUCLEOTIDE SEQUENCE</scope>
</reference>
<dbReference type="Gene3D" id="3.90.20.20">
    <property type="match status" value="1"/>
</dbReference>
<name>A0A0W8FIL0_9ZZZZ</name>
<accession>A0A0W8FIL0</accession>
<dbReference type="GO" id="GO:0051082">
    <property type="term" value="F:unfolded protein binding"/>
    <property type="evidence" value="ECO:0007669"/>
    <property type="project" value="TreeGrafter"/>
</dbReference>
<dbReference type="Gene3D" id="2.30.22.10">
    <property type="entry name" value="Head domain of nucleotide exchange factor GrpE"/>
    <property type="match status" value="1"/>
</dbReference>
<dbReference type="SUPFAM" id="SSF58014">
    <property type="entry name" value="Coiled-coil domain of nucleotide exchange factor GrpE"/>
    <property type="match status" value="1"/>
</dbReference>
<keyword evidence="2" id="KW-0143">Chaperone</keyword>
<gene>
    <name evidence="4" type="ORF">ASZ90_009566</name>
</gene>
<proteinExistence type="inferred from homology"/>